<dbReference type="Pfam" id="PF09605">
    <property type="entry name" value="Trep_Strep"/>
    <property type="match status" value="1"/>
</dbReference>
<dbReference type="InterPro" id="IPR036259">
    <property type="entry name" value="MFS_trans_sf"/>
</dbReference>
<dbReference type="EMBL" id="ACZL01000049">
    <property type="protein sequence ID" value="EHI54645.1"/>
    <property type="molecule type" value="Genomic_DNA"/>
</dbReference>
<accession>G5GKV3</accession>
<name>G5GKV3_9FIRM</name>
<dbReference type="RefSeq" id="WP_005542211.1">
    <property type="nucleotide sequence ID" value="NZ_JH378842.1"/>
</dbReference>
<gene>
    <name evidence="2" type="ORF">HMPREF9333_02198</name>
</gene>
<reference evidence="2 3" key="1">
    <citation type="submission" date="2011-08" db="EMBL/GenBank/DDBJ databases">
        <title>The Genome Sequence of Johnsonella ignava ATCC 51276.</title>
        <authorList>
            <consortium name="The Broad Institute Genome Sequencing Platform"/>
            <person name="Earl A."/>
            <person name="Ward D."/>
            <person name="Feldgarden M."/>
            <person name="Gevers D."/>
            <person name="Izard J."/>
            <person name="Blanton J.M."/>
            <person name="Baranova O.V."/>
            <person name="Dewhirst F.E."/>
            <person name="Young S.K."/>
            <person name="Zeng Q."/>
            <person name="Gargeya S."/>
            <person name="Fitzgerald M."/>
            <person name="Haas B."/>
            <person name="Abouelleil A."/>
            <person name="Alvarado L."/>
            <person name="Arachchi H.M."/>
            <person name="Berlin A."/>
            <person name="Brown A."/>
            <person name="Chapman S.B."/>
            <person name="Chen Z."/>
            <person name="Dunbar C."/>
            <person name="Freedman E."/>
            <person name="Gearin G."/>
            <person name="Gellesch M."/>
            <person name="Goldberg J."/>
            <person name="Griggs A."/>
            <person name="Gujja S."/>
            <person name="Heiman D."/>
            <person name="Howarth C."/>
            <person name="Larson L."/>
            <person name="Lui A."/>
            <person name="MacDonald P.J.P."/>
            <person name="Montmayeur A."/>
            <person name="Murphy C."/>
            <person name="Neiman D."/>
            <person name="Pearson M."/>
            <person name="Priest M."/>
            <person name="Roberts A."/>
            <person name="Saif S."/>
            <person name="Shea T."/>
            <person name="Shenoy N."/>
            <person name="Sisk P."/>
            <person name="Stolte C."/>
            <person name="Sykes S."/>
            <person name="Wortman J."/>
            <person name="Nusbaum C."/>
            <person name="Birren B."/>
        </authorList>
    </citation>
    <scope>NUCLEOTIDE SEQUENCE [LARGE SCALE GENOMIC DNA]</scope>
    <source>
        <strain evidence="2 3">ATCC 51276</strain>
    </source>
</reference>
<feature type="transmembrane region" description="Helical" evidence="1">
    <location>
        <begin position="70"/>
        <end position="86"/>
    </location>
</feature>
<dbReference type="STRING" id="679200.HMPREF9333_02198"/>
<dbReference type="eggNOG" id="ENOG502ZC3K">
    <property type="taxonomic scope" value="Bacteria"/>
</dbReference>
<keyword evidence="1" id="KW-1133">Transmembrane helix</keyword>
<dbReference type="OrthoDB" id="9781459at2"/>
<dbReference type="Proteomes" id="UP000003011">
    <property type="component" value="Unassembled WGS sequence"/>
</dbReference>
<organism evidence="2 3">
    <name type="scientific">Johnsonella ignava ATCC 51276</name>
    <dbReference type="NCBI Taxonomy" id="679200"/>
    <lineage>
        <taxon>Bacteria</taxon>
        <taxon>Bacillati</taxon>
        <taxon>Bacillota</taxon>
        <taxon>Clostridia</taxon>
        <taxon>Lachnospirales</taxon>
        <taxon>Lachnospiraceae</taxon>
        <taxon>Johnsonella</taxon>
    </lineage>
</organism>
<comment type="caution">
    <text evidence="2">The sequence shown here is derived from an EMBL/GenBank/DDBJ whole genome shotgun (WGS) entry which is preliminary data.</text>
</comment>
<keyword evidence="3" id="KW-1185">Reference proteome</keyword>
<feature type="transmembrane region" description="Helical" evidence="1">
    <location>
        <begin position="121"/>
        <end position="141"/>
    </location>
</feature>
<feature type="transmembrane region" description="Helical" evidence="1">
    <location>
        <begin position="92"/>
        <end position="109"/>
    </location>
</feature>
<evidence type="ECO:0000256" key="1">
    <source>
        <dbReference type="SAM" id="Phobius"/>
    </source>
</evidence>
<feature type="transmembrane region" description="Helical" evidence="1">
    <location>
        <begin position="14"/>
        <end position="39"/>
    </location>
</feature>
<sequence>MNNEKQNKLKMRDIITLSIFNIAIIVIMFVTKMCTMMLTTPAFDYLFYVGIMGLLCAPVFVVMSNKVAKRGTYLITGIFGGLFITVMGSPWFLPVMIVVGIVCEIIMIGQDTYRNPKRNGIAYSVYWALYALGSAIPMFFFKEQYLNSLKESYTEEGIKTLVRFYGSWDMLLLIAVITIVLSAIGFIVGKKLMKKHIEKAKLV</sequence>
<dbReference type="SUPFAM" id="SSF103473">
    <property type="entry name" value="MFS general substrate transporter"/>
    <property type="match status" value="1"/>
</dbReference>
<dbReference type="HOGENOM" id="CLU_093450_0_2_9"/>
<dbReference type="AlphaFoldDB" id="G5GKV3"/>
<proteinExistence type="predicted"/>
<evidence type="ECO:0000313" key="3">
    <source>
        <dbReference type="Proteomes" id="UP000003011"/>
    </source>
</evidence>
<dbReference type="NCBIfam" id="TIGR02185">
    <property type="entry name" value="Trep_Strep"/>
    <property type="match status" value="1"/>
</dbReference>
<dbReference type="PATRIC" id="fig|679200.3.peg.2312"/>
<feature type="transmembrane region" description="Helical" evidence="1">
    <location>
        <begin position="45"/>
        <end position="63"/>
    </location>
</feature>
<dbReference type="InterPro" id="IPR011733">
    <property type="entry name" value="CHP02185_IM"/>
</dbReference>
<feature type="transmembrane region" description="Helical" evidence="1">
    <location>
        <begin position="170"/>
        <end position="189"/>
    </location>
</feature>
<keyword evidence="1" id="KW-0472">Membrane</keyword>
<evidence type="ECO:0008006" key="4">
    <source>
        <dbReference type="Google" id="ProtNLM"/>
    </source>
</evidence>
<keyword evidence="1" id="KW-0812">Transmembrane</keyword>
<evidence type="ECO:0000313" key="2">
    <source>
        <dbReference type="EMBL" id="EHI54645.1"/>
    </source>
</evidence>
<protein>
    <recommendedName>
        <fullName evidence="4">TIGR02185 family protein</fullName>
    </recommendedName>
</protein>